<geneLocation type="chloroplast" evidence="2"/>
<dbReference type="EMBL" id="MH591089">
    <property type="protein sequence ID" value="AYC64133.1"/>
    <property type="molecule type" value="Genomic_DNA"/>
</dbReference>
<feature type="domain" description="Bacteriophage/plasmid primase P4 C-terminal" evidence="1">
    <location>
        <begin position="48"/>
        <end position="103"/>
    </location>
</feature>
<accession>A0A386AXN7</accession>
<dbReference type="AlphaFoldDB" id="A0A386AXN7"/>
<keyword evidence="2" id="KW-0150">Chloroplast</keyword>
<dbReference type="Pfam" id="PF08706">
    <property type="entry name" value="D5_N"/>
    <property type="match status" value="1"/>
</dbReference>
<protein>
    <recommendedName>
        <fullName evidence="1">Bacteriophage/plasmid primase P4 C-terminal domain-containing protein</fullName>
    </recommendedName>
</protein>
<dbReference type="InterPro" id="IPR014818">
    <property type="entry name" value="Phage/plasmid_primase_P4_C"/>
</dbReference>
<evidence type="ECO:0000313" key="2">
    <source>
        <dbReference type="EMBL" id="AYC64133.1"/>
    </source>
</evidence>
<reference evidence="2" key="2">
    <citation type="journal article" date="2019" name="Mol. Phylogenet. Evol.">
        <title>Reassessment of the classification of bryopsidales (chlorophyta) based on chloroplast phylogenomic analyses.</title>
        <authorList>
            <person name="Cremen M.C."/>
            <person name="Leliaert F."/>
            <person name="West J."/>
            <person name="Lam D.W."/>
            <person name="Shimada S."/>
            <person name="Lopez-Bautista J.M."/>
            <person name="Verbruggen H."/>
        </authorList>
    </citation>
    <scope>NUCLEOTIDE SEQUENCE</scope>
</reference>
<evidence type="ECO:0000259" key="1">
    <source>
        <dbReference type="Pfam" id="PF08706"/>
    </source>
</evidence>
<keyword evidence="2" id="KW-0934">Plastid</keyword>
<proteinExistence type="predicted"/>
<organism evidence="2">
    <name type="scientific">Johnson-sea-linkia profunda</name>
    <dbReference type="NCBI Taxonomy" id="575876"/>
    <lineage>
        <taxon>Eukaryota</taxon>
        <taxon>Viridiplantae</taxon>
        <taxon>Chlorophyta</taxon>
        <taxon>core chlorophytes</taxon>
        <taxon>Ulvophyceae</taxon>
        <taxon>TCBD clade</taxon>
        <taxon>Bryopsidales</taxon>
        <taxon>Halimedineae</taxon>
        <taxon>Halimedaceae</taxon>
        <taxon>Rhipileae</taxon>
        <taxon>Johnson-sea-linkia</taxon>
    </lineage>
</organism>
<gene>
    <name evidence="2" type="primary">orf127</name>
</gene>
<name>A0A386AXN7_9CHLO</name>
<sequence length="127" mass="15053">MSLHILLFKNIFLNNKICNLIAYQQIIKTVSSFSSCEWEEIQLKFHLPHLLGFQNGCWNFHKNIFENLRKEDYLLSLYPYKYVFQSKKKLSEVAPKICQWLSDRVERSEIQTNILCAVLFSCICKIA</sequence>
<reference evidence="2" key="1">
    <citation type="submission" date="2018-07" db="EMBL/GenBank/DDBJ databases">
        <authorList>
            <person name="Quirk P.G."/>
            <person name="Krulwich T.A."/>
        </authorList>
    </citation>
    <scope>NUCLEOTIDE SEQUENCE</scope>
</reference>